<name>A0A368GCU4_ANCCA</name>
<proteinExistence type="predicted"/>
<dbReference type="EMBL" id="JOJR01000251">
    <property type="protein sequence ID" value="RCN41099.1"/>
    <property type="molecule type" value="Genomic_DNA"/>
</dbReference>
<evidence type="ECO:0008006" key="3">
    <source>
        <dbReference type="Google" id="ProtNLM"/>
    </source>
</evidence>
<organism evidence="1 2">
    <name type="scientific">Ancylostoma caninum</name>
    <name type="common">Dog hookworm</name>
    <dbReference type="NCBI Taxonomy" id="29170"/>
    <lineage>
        <taxon>Eukaryota</taxon>
        <taxon>Metazoa</taxon>
        <taxon>Ecdysozoa</taxon>
        <taxon>Nematoda</taxon>
        <taxon>Chromadorea</taxon>
        <taxon>Rhabditida</taxon>
        <taxon>Rhabditina</taxon>
        <taxon>Rhabditomorpha</taxon>
        <taxon>Strongyloidea</taxon>
        <taxon>Ancylostomatidae</taxon>
        <taxon>Ancylostomatinae</taxon>
        <taxon>Ancylostoma</taxon>
    </lineage>
</organism>
<dbReference type="InterPro" id="IPR035940">
    <property type="entry name" value="CAP_sf"/>
</dbReference>
<keyword evidence="2" id="KW-1185">Reference proteome</keyword>
<sequence length="118" mass="13521">MTKSVKVQISIEFRKYFYVFLFGVDLLHMKTSAEDNQGSGCTVDRPFREAIDKFHNGLRQRIAKGETEGYGPAREMYGLVYDCGLEEEARKEAKLTGDADLHHRRVTRFFGLALSQIL</sequence>
<dbReference type="OrthoDB" id="5905532at2759"/>
<reference evidence="1 2" key="1">
    <citation type="submission" date="2014-10" db="EMBL/GenBank/DDBJ databases">
        <title>Draft genome of the hookworm Ancylostoma caninum.</title>
        <authorList>
            <person name="Mitreva M."/>
        </authorList>
    </citation>
    <scope>NUCLEOTIDE SEQUENCE [LARGE SCALE GENOMIC DNA]</scope>
    <source>
        <strain evidence="1 2">Baltimore</strain>
    </source>
</reference>
<gene>
    <name evidence="1" type="ORF">ANCCAN_12985</name>
</gene>
<dbReference type="Proteomes" id="UP000252519">
    <property type="component" value="Unassembled WGS sequence"/>
</dbReference>
<protein>
    <recommendedName>
        <fullName evidence="3">SCP domain-containing protein</fullName>
    </recommendedName>
</protein>
<evidence type="ECO:0000313" key="1">
    <source>
        <dbReference type="EMBL" id="RCN41099.1"/>
    </source>
</evidence>
<comment type="caution">
    <text evidence="1">The sequence shown here is derived from an EMBL/GenBank/DDBJ whole genome shotgun (WGS) entry which is preliminary data.</text>
</comment>
<evidence type="ECO:0000313" key="2">
    <source>
        <dbReference type="Proteomes" id="UP000252519"/>
    </source>
</evidence>
<dbReference type="Gene3D" id="3.40.33.10">
    <property type="entry name" value="CAP"/>
    <property type="match status" value="1"/>
</dbReference>
<accession>A0A368GCU4</accession>
<dbReference type="SUPFAM" id="SSF55797">
    <property type="entry name" value="PR-1-like"/>
    <property type="match status" value="1"/>
</dbReference>
<dbReference type="AlphaFoldDB" id="A0A368GCU4"/>